<dbReference type="InterPro" id="IPR001753">
    <property type="entry name" value="Enoyl-CoA_hydra/iso"/>
</dbReference>
<comment type="similarity">
    <text evidence="1 2">Belongs to the enoyl-CoA hydratase/isomerase family.</text>
</comment>
<evidence type="ECO:0000256" key="1">
    <source>
        <dbReference type="ARBA" id="ARBA00005254"/>
    </source>
</evidence>
<evidence type="ECO:0000313" key="3">
    <source>
        <dbReference type="EMBL" id="MFC3528641.1"/>
    </source>
</evidence>
<reference evidence="4" key="1">
    <citation type="journal article" date="2019" name="Int. J. Syst. Evol. Microbiol.">
        <title>The Global Catalogue of Microorganisms (GCM) 10K type strain sequencing project: providing services to taxonomists for standard genome sequencing and annotation.</title>
        <authorList>
            <consortium name="The Broad Institute Genomics Platform"/>
            <consortium name="The Broad Institute Genome Sequencing Center for Infectious Disease"/>
            <person name="Wu L."/>
            <person name="Ma J."/>
        </authorList>
    </citation>
    <scope>NUCLEOTIDE SEQUENCE [LARGE SCALE GENOMIC DNA]</scope>
    <source>
        <strain evidence="4">KCTC 42899</strain>
    </source>
</reference>
<name>A0ABV7R2Q0_9RHOB</name>
<dbReference type="PROSITE" id="PS00166">
    <property type="entry name" value="ENOYL_COA_HYDRATASE"/>
    <property type="match status" value="1"/>
</dbReference>
<dbReference type="InterPro" id="IPR029045">
    <property type="entry name" value="ClpP/crotonase-like_dom_sf"/>
</dbReference>
<dbReference type="RefSeq" id="WP_377744406.1">
    <property type="nucleotide sequence ID" value="NZ_JBHRXJ010000007.1"/>
</dbReference>
<comment type="caution">
    <text evidence="3">The sequence shown here is derived from an EMBL/GenBank/DDBJ whole genome shotgun (WGS) entry which is preliminary data.</text>
</comment>
<dbReference type="InterPro" id="IPR018376">
    <property type="entry name" value="Enoyl-CoA_hyd/isom_CS"/>
</dbReference>
<dbReference type="SUPFAM" id="SSF52096">
    <property type="entry name" value="ClpP/crotonase"/>
    <property type="match status" value="1"/>
</dbReference>
<dbReference type="CDD" id="cd06558">
    <property type="entry name" value="crotonase-like"/>
    <property type="match status" value="1"/>
</dbReference>
<proteinExistence type="inferred from homology"/>
<dbReference type="Proteomes" id="UP001595721">
    <property type="component" value="Unassembled WGS sequence"/>
</dbReference>
<dbReference type="Pfam" id="PF00378">
    <property type="entry name" value="ECH_1"/>
    <property type="match status" value="1"/>
</dbReference>
<dbReference type="EMBL" id="JBHRXJ010000007">
    <property type="protein sequence ID" value="MFC3528641.1"/>
    <property type="molecule type" value="Genomic_DNA"/>
</dbReference>
<accession>A0ABV7R2Q0</accession>
<sequence length="276" mass="30145">MSTDHVLYVVNGSIAEITLNRPDKLNSITAEMVGALHLALDQAEGDPGVRAIVLRAEGKSFSAGFDLGEMNPNPTRPAMRAVLQADYDIIMRFWQSPKPTISAIQGYALGGGFELAMACDVSVAADDARFGEPEPKFGSGIVALLLPWLTGPKQAKEMLLCGNDRIDAQRALSWGLVNAVVPRAKLDDEVRAMARNVTLLDASAVRLTKQAINRSYYAMGMEGALRQALELDLEIEMSRDEESVTFRRILAEEGVKPAIAWREARFTSPKPQRSQS</sequence>
<evidence type="ECO:0000256" key="2">
    <source>
        <dbReference type="RuleBase" id="RU003707"/>
    </source>
</evidence>
<dbReference type="PANTHER" id="PTHR11941">
    <property type="entry name" value="ENOYL-COA HYDRATASE-RELATED"/>
    <property type="match status" value="1"/>
</dbReference>
<organism evidence="3 4">
    <name type="scientific">Paracoccus mangrovi</name>
    <dbReference type="NCBI Taxonomy" id="1715645"/>
    <lineage>
        <taxon>Bacteria</taxon>
        <taxon>Pseudomonadati</taxon>
        <taxon>Pseudomonadota</taxon>
        <taxon>Alphaproteobacteria</taxon>
        <taxon>Rhodobacterales</taxon>
        <taxon>Paracoccaceae</taxon>
        <taxon>Paracoccus</taxon>
    </lineage>
</organism>
<protein>
    <submittedName>
        <fullName evidence="3">Enoyl-CoA hydratase/isomerase family protein</fullName>
    </submittedName>
</protein>
<dbReference type="PANTHER" id="PTHR11941:SF124">
    <property type="entry name" value="ENOYL-COA HYDRATASE ECHA13-RELATED"/>
    <property type="match status" value="1"/>
</dbReference>
<gene>
    <name evidence="3" type="ORF">ACFOMH_10685</name>
</gene>
<evidence type="ECO:0000313" key="4">
    <source>
        <dbReference type="Proteomes" id="UP001595721"/>
    </source>
</evidence>
<keyword evidence="4" id="KW-1185">Reference proteome</keyword>
<dbReference type="Gene3D" id="3.90.226.10">
    <property type="entry name" value="2-enoyl-CoA Hydratase, Chain A, domain 1"/>
    <property type="match status" value="1"/>
</dbReference>